<dbReference type="EMBL" id="JANCMW010000390">
    <property type="protein sequence ID" value="MDF0753067.1"/>
    <property type="molecule type" value="Genomic_DNA"/>
</dbReference>
<proteinExistence type="predicted"/>
<protein>
    <submittedName>
        <fullName evidence="1">Uncharacterized protein</fullName>
    </submittedName>
</protein>
<dbReference type="RefSeq" id="WP_275710916.1">
    <property type="nucleotide sequence ID" value="NZ_JANCMW010000390.1"/>
</dbReference>
<comment type="caution">
    <text evidence="1">The sequence shown here is derived from an EMBL/GenBank/DDBJ whole genome shotgun (WGS) entry which is preliminary data.</text>
</comment>
<accession>A0ABT5YH90</accession>
<keyword evidence="2" id="KW-1185">Reference proteome</keyword>
<organism evidence="1 2">
    <name type="scientific">Marinobacter iranensis</name>
    <dbReference type="NCBI Taxonomy" id="2962607"/>
    <lineage>
        <taxon>Bacteria</taxon>
        <taxon>Pseudomonadati</taxon>
        <taxon>Pseudomonadota</taxon>
        <taxon>Gammaproteobacteria</taxon>
        <taxon>Pseudomonadales</taxon>
        <taxon>Marinobacteraceae</taxon>
        <taxon>Marinobacter</taxon>
    </lineage>
</organism>
<gene>
    <name evidence="1" type="ORF">NLU14_22830</name>
</gene>
<feature type="non-terminal residue" evidence="1">
    <location>
        <position position="1"/>
    </location>
</feature>
<reference evidence="1" key="1">
    <citation type="submission" date="2022-07" db="EMBL/GenBank/DDBJ databases">
        <title>Marinobacter iranensis a new bacterium isolate from a hipersaline lake in Iran.</title>
        <authorList>
            <person name="Mohammad A.M.A."/>
            <person name="Cristina S.-P."/>
            <person name="Antonio V."/>
        </authorList>
    </citation>
    <scope>NUCLEOTIDE SEQUENCE</scope>
    <source>
        <strain evidence="1">71-i</strain>
    </source>
</reference>
<evidence type="ECO:0000313" key="2">
    <source>
        <dbReference type="Proteomes" id="UP001143391"/>
    </source>
</evidence>
<sequence>GMLDKDGKARRIATYCGGGDRFVLADGAWKDAGDRFVPSAEQRAQIAAGYPAGRVEIRPVERRQVFVGGVPVGEPFE</sequence>
<evidence type="ECO:0000313" key="1">
    <source>
        <dbReference type="EMBL" id="MDF0753067.1"/>
    </source>
</evidence>
<dbReference type="Proteomes" id="UP001143391">
    <property type="component" value="Unassembled WGS sequence"/>
</dbReference>
<name>A0ABT5YH90_9GAMM</name>